<feature type="domain" description="AB hydrolase-1" evidence="1">
    <location>
        <begin position="32"/>
        <end position="135"/>
    </location>
</feature>
<dbReference type="InterPro" id="IPR000073">
    <property type="entry name" value="AB_hydrolase_1"/>
</dbReference>
<sequence>MRILIDKELGILPLWNVNGTSLYFEVYGRGTPLIFIHGFGLTHEMFGPQIEFFKRSCKIVLVDLRGNGQSGKLMVPNDSIIETQCEDLSILLAYLGIKRAVLVGVSYGGVLAQKFSQLFPDQVSAIIISDSFSKNVMTTIPGKMLYAITAVGWLSYYLPGEFFIRSLKIMYYRWDLAYRAIRKGILEKRSRELHKQRIAVSRIDYTHFLPLIEVPVLCIVGANTLTGVRHMKETAKLLANVRFEVIEDSYDPSNLCQPQRFNESVQHFLEENHLIETNGLIQRYS</sequence>
<gene>
    <name evidence="3" type="ORF">BSK47_14745</name>
    <name evidence="2" type="ORF">BSK52_14275</name>
</gene>
<evidence type="ECO:0000313" key="3">
    <source>
        <dbReference type="EMBL" id="OME19827.1"/>
    </source>
</evidence>
<proteinExistence type="predicted"/>
<organism evidence="2 5">
    <name type="scientific">Paenibacillus odorifer</name>
    <dbReference type="NCBI Taxonomy" id="189426"/>
    <lineage>
        <taxon>Bacteria</taxon>
        <taxon>Bacillati</taxon>
        <taxon>Bacillota</taxon>
        <taxon>Bacilli</taxon>
        <taxon>Bacillales</taxon>
        <taxon>Paenibacillaceae</taxon>
        <taxon>Paenibacillus</taxon>
    </lineage>
</organism>
<dbReference type="SUPFAM" id="SSF53474">
    <property type="entry name" value="alpha/beta-Hydrolases"/>
    <property type="match status" value="1"/>
</dbReference>
<dbReference type="Gene3D" id="3.40.50.1820">
    <property type="entry name" value="alpha/beta hydrolase"/>
    <property type="match status" value="1"/>
</dbReference>
<dbReference type="Proteomes" id="UP000187439">
    <property type="component" value="Unassembled WGS sequence"/>
</dbReference>
<dbReference type="Pfam" id="PF00561">
    <property type="entry name" value="Abhydrolase_1"/>
    <property type="match status" value="1"/>
</dbReference>
<dbReference type="EMBL" id="MPTO01000012">
    <property type="protein sequence ID" value="OME19827.1"/>
    <property type="molecule type" value="Genomic_DNA"/>
</dbReference>
<evidence type="ECO:0000313" key="2">
    <source>
        <dbReference type="EMBL" id="OMD40057.1"/>
    </source>
</evidence>
<dbReference type="InterPro" id="IPR029058">
    <property type="entry name" value="AB_hydrolase_fold"/>
</dbReference>
<evidence type="ECO:0000313" key="4">
    <source>
        <dbReference type="Proteomes" id="UP000187323"/>
    </source>
</evidence>
<dbReference type="AlphaFoldDB" id="A0A1R0XYJ0"/>
<dbReference type="EMBL" id="MPTC01000011">
    <property type="protein sequence ID" value="OMD40057.1"/>
    <property type="molecule type" value="Genomic_DNA"/>
</dbReference>
<dbReference type="InterPro" id="IPR050266">
    <property type="entry name" value="AB_hydrolase_sf"/>
</dbReference>
<protein>
    <recommendedName>
        <fullName evidence="1">AB hydrolase-1 domain-containing protein</fullName>
    </recommendedName>
</protein>
<evidence type="ECO:0000259" key="1">
    <source>
        <dbReference type="Pfam" id="PF00561"/>
    </source>
</evidence>
<reference evidence="4 5" key="1">
    <citation type="submission" date="2016-10" db="EMBL/GenBank/DDBJ databases">
        <title>Paenibacillus species isolates.</title>
        <authorList>
            <person name="Beno S.M."/>
        </authorList>
    </citation>
    <scope>NUCLEOTIDE SEQUENCE [LARGE SCALE GENOMIC DNA]</scope>
    <source>
        <strain evidence="2 5">FSL H7-0710</strain>
        <strain evidence="3 4">FSL H7-0918</strain>
    </source>
</reference>
<dbReference type="Proteomes" id="UP000187323">
    <property type="component" value="Unassembled WGS sequence"/>
</dbReference>
<dbReference type="PANTHER" id="PTHR43798">
    <property type="entry name" value="MONOACYLGLYCEROL LIPASE"/>
    <property type="match status" value="1"/>
</dbReference>
<comment type="caution">
    <text evidence="2">The sequence shown here is derived from an EMBL/GenBank/DDBJ whole genome shotgun (WGS) entry which is preliminary data.</text>
</comment>
<name>A0A1R0XYJ0_9BACL</name>
<accession>A0A1R0XYJ0</accession>
<evidence type="ECO:0000313" key="5">
    <source>
        <dbReference type="Proteomes" id="UP000187439"/>
    </source>
</evidence>